<evidence type="ECO:0000256" key="8">
    <source>
        <dbReference type="SAM" id="Phobius"/>
    </source>
</evidence>
<dbReference type="GO" id="GO:0005886">
    <property type="term" value="C:plasma membrane"/>
    <property type="evidence" value="ECO:0007669"/>
    <property type="project" value="UniProtKB-SubCell"/>
</dbReference>
<sequence length="87" mass="8974">MIVVIIIAGLLFAAGAVGALWRIIRGPSALDRIIASDVLVATAMCAIGAEMAINRHTDTLPVLLGLALFGIVGSVSVARFLASRDDT</sequence>
<protein>
    <submittedName>
        <fullName evidence="9">Multisubunit sodium/proton antiporter, MrpF subunit</fullName>
    </submittedName>
</protein>
<evidence type="ECO:0000256" key="2">
    <source>
        <dbReference type="ARBA" id="ARBA00009212"/>
    </source>
</evidence>
<gene>
    <name evidence="9" type="ORF">SAMN05216554_1507</name>
</gene>
<evidence type="ECO:0000256" key="4">
    <source>
        <dbReference type="ARBA" id="ARBA00022475"/>
    </source>
</evidence>
<dbReference type="STRING" id="381665.SAMN05216554_1507"/>
<reference evidence="9 10" key="1">
    <citation type="submission" date="2016-10" db="EMBL/GenBank/DDBJ databases">
        <authorList>
            <person name="de Groot N.N."/>
        </authorList>
    </citation>
    <scope>NUCLEOTIDE SEQUENCE [LARGE SCALE GENOMIC DNA]</scope>
    <source>
        <strain evidence="9 10">CGMCC 4.3491</strain>
    </source>
</reference>
<evidence type="ECO:0000256" key="7">
    <source>
        <dbReference type="ARBA" id="ARBA00023136"/>
    </source>
</evidence>
<keyword evidence="6 8" id="KW-1133">Transmembrane helix</keyword>
<keyword evidence="4" id="KW-1003">Cell membrane</keyword>
<comment type="subcellular location">
    <subcellularLocation>
        <location evidence="1">Cell membrane</location>
        <topology evidence="1">Multi-pass membrane protein</topology>
    </subcellularLocation>
</comment>
<proteinExistence type="inferred from homology"/>
<dbReference type="PANTHER" id="PTHR34702:SF1">
    <property type="entry name" value="NA(+)_H(+) ANTIPORTER SUBUNIT F"/>
    <property type="match status" value="1"/>
</dbReference>
<evidence type="ECO:0000256" key="1">
    <source>
        <dbReference type="ARBA" id="ARBA00004651"/>
    </source>
</evidence>
<keyword evidence="7 8" id="KW-0472">Membrane</keyword>
<evidence type="ECO:0000256" key="6">
    <source>
        <dbReference type="ARBA" id="ARBA00022989"/>
    </source>
</evidence>
<dbReference type="Pfam" id="PF04066">
    <property type="entry name" value="MrpF_PhaF"/>
    <property type="match status" value="1"/>
</dbReference>
<evidence type="ECO:0000313" key="9">
    <source>
        <dbReference type="EMBL" id="SDY78396.1"/>
    </source>
</evidence>
<dbReference type="PANTHER" id="PTHR34702">
    <property type="entry name" value="NA(+)/H(+) ANTIPORTER SUBUNIT F1"/>
    <property type="match status" value="1"/>
</dbReference>
<feature type="transmembrane region" description="Helical" evidence="8">
    <location>
        <begin position="60"/>
        <end position="82"/>
    </location>
</feature>
<feature type="transmembrane region" description="Helical" evidence="8">
    <location>
        <begin position="34"/>
        <end position="53"/>
    </location>
</feature>
<keyword evidence="10" id="KW-1185">Reference proteome</keyword>
<dbReference type="GO" id="GO:0015385">
    <property type="term" value="F:sodium:proton antiporter activity"/>
    <property type="evidence" value="ECO:0007669"/>
    <property type="project" value="TreeGrafter"/>
</dbReference>
<dbReference type="Proteomes" id="UP000198891">
    <property type="component" value="Unassembled WGS sequence"/>
</dbReference>
<keyword evidence="5 8" id="KW-0812">Transmembrane</keyword>
<keyword evidence="3" id="KW-0813">Transport</keyword>
<dbReference type="InterPro" id="IPR007208">
    <property type="entry name" value="MrpF/PhaF-like"/>
</dbReference>
<organism evidence="9 10">
    <name type="scientific">Herbiconiux ginsengi</name>
    <dbReference type="NCBI Taxonomy" id="381665"/>
    <lineage>
        <taxon>Bacteria</taxon>
        <taxon>Bacillati</taxon>
        <taxon>Actinomycetota</taxon>
        <taxon>Actinomycetes</taxon>
        <taxon>Micrococcales</taxon>
        <taxon>Microbacteriaceae</taxon>
        <taxon>Herbiconiux</taxon>
    </lineage>
</organism>
<name>A0A1H3MP62_9MICO</name>
<evidence type="ECO:0000313" key="10">
    <source>
        <dbReference type="Proteomes" id="UP000198891"/>
    </source>
</evidence>
<comment type="similarity">
    <text evidence="2">Belongs to the CPA3 antiporters (TC 2.A.63) subunit F family.</text>
</comment>
<evidence type="ECO:0000256" key="3">
    <source>
        <dbReference type="ARBA" id="ARBA00022448"/>
    </source>
</evidence>
<dbReference type="RefSeq" id="WP_092550848.1">
    <property type="nucleotide sequence ID" value="NZ_FNPZ01000001.1"/>
</dbReference>
<evidence type="ECO:0000256" key="5">
    <source>
        <dbReference type="ARBA" id="ARBA00022692"/>
    </source>
</evidence>
<dbReference type="EMBL" id="FNPZ01000001">
    <property type="protein sequence ID" value="SDY78396.1"/>
    <property type="molecule type" value="Genomic_DNA"/>
</dbReference>
<dbReference type="AlphaFoldDB" id="A0A1H3MP62"/>
<dbReference type="OrthoDB" id="3733837at2"/>
<accession>A0A1H3MP62</accession>